<gene>
    <name evidence="2" type="ORF">ACHAW5_003995</name>
</gene>
<dbReference type="EMBL" id="JALLAZ020001782">
    <property type="protein sequence ID" value="KAL3764046.1"/>
    <property type="molecule type" value="Genomic_DNA"/>
</dbReference>
<dbReference type="PANTHER" id="PTHR14614:SF10">
    <property type="entry name" value="PROTEIN N-TERMINAL AND LYSINE N-METHYLTRANSFERASE EFM7"/>
    <property type="match status" value="1"/>
</dbReference>
<dbReference type="Gene3D" id="3.40.50.150">
    <property type="entry name" value="Vaccinia Virus protein VP39"/>
    <property type="match status" value="1"/>
</dbReference>
<reference evidence="2 3" key="1">
    <citation type="submission" date="2024-10" db="EMBL/GenBank/DDBJ databases">
        <title>Updated reference genomes for cyclostephanoid diatoms.</title>
        <authorList>
            <person name="Roberts W.R."/>
            <person name="Alverson A.J."/>
        </authorList>
    </citation>
    <scope>NUCLEOTIDE SEQUENCE [LARGE SCALE GENOMIC DNA]</scope>
    <source>
        <strain evidence="2 3">AJA276-08</strain>
    </source>
</reference>
<comment type="caution">
    <text evidence="2">The sequence shown here is derived from an EMBL/GenBank/DDBJ whole genome shotgun (WGS) entry which is preliminary data.</text>
</comment>
<protein>
    <recommendedName>
        <fullName evidence="4">Calmodulin-lysine N-methyltransferase</fullName>
    </recommendedName>
</protein>
<accession>A0ABD3MPZ9</accession>
<dbReference type="PANTHER" id="PTHR14614">
    <property type="entry name" value="HEPATOCELLULAR CARCINOMA-ASSOCIATED ANTIGEN"/>
    <property type="match status" value="1"/>
</dbReference>
<keyword evidence="3" id="KW-1185">Reference proteome</keyword>
<evidence type="ECO:0000256" key="1">
    <source>
        <dbReference type="SAM" id="MobiDB-lite"/>
    </source>
</evidence>
<feature type="region of interest" description="Disordered" evidence="1">
    <location>
        <begin position="1"/>
        <end position="21"/>
    </location>
</feature>
<name>A0ABD3MPZ9_9STRA</name>
<dbReference type="InterPro" id="IPR019410">
    <property type="entry name" value="Methyltransf_16"/>
</dbReference>
<evidence type="ECO:0000313" key="3">
    <source>
        <dbReference type="Proteomes" id="UP001530315"/>
    </source>
</evidence>
<sequence length="278" mass="31566">MLSIVGNEEDGRMINDGGRRRRRRRAFEWPPSNCIEFGAGAALPSLALLREGARRVVITDRHGDDRTFDALRMSVVINGRSWRMSEEETRGRAIIMPHTWGMDVDELLIRNCDGGVEKDDDRSAASSSSGRRKADLLIASDCIYNPTYHDALLRSAAGAMDPDVDAMFVVGYSLHGNVPDLRIFGFLRRGDTRLRTYDRQRIHDRVSRRPAWHRERGRREGGGAREGPHLGMNGTVAFGKLFPKRRCKSLAITYSLYYLIILYHLTRYKEMLSLPLSS</sequence>
<dbReference type="AlphaFoldDB" id="A0ABD3MPZ9"/>
<dbReference type="Proteomes" id="UP001530315">
    <property type="component" value="Unassembled WGS sequence"/>
</dbReference>
<proteinExistence type="predicted"/>
<evidence type="ECO:0008006" key="4">
    <source>
        <dbReference type="Google" id="ProtNLM"/>
    </source>
</evidence>
<organism evidence="2 3">
    <name type="scientific">Stephanodiscus triporus</name>
    <dbReference type="NCBI Taxonomy" id="2934178"/>
    <lineage>
        <taxon>Eukaryota</taxon>
        <taxon>Sar</taxon>
        <taxon>Stramenopiles</taxon>
        <taxon>Ochrophyta</taxon>
        <taxon>Bacillariophyta</taxon>
        <taxon>Coscinodiscophyceae</taxon>
        <taxon>Thalassiosirophycidae</taxon>
        <taxon>Stephanodiscales</taxon>
        <taxon>Stephanodiscaceae</taxon>
        <taxon>Stephanodiscus</taxon>
    </lineage>
</organism>
<dbReference type="InterPro" id="IPR029063">
    <property type="entry name" value="SAM-dependent_MTases_sf"/>
</dbReference>
<evidence type="ECO:0000313" key="2">
    <source>
        <dbReference type="EMBL" id="KAL3764046.1"/>
    </source>
</evidence>